<feature type="transmembrane region" description="Helical" evidence="1">
    <location>
        <begin position="166"/>
        <end position="185"/>
    </location>
</feature>
<keyword evidence="3" id="KW-1185">Reference proteome</keyword>
<evidence type="ECO:0008006" key="4">
    <source>
        <dbReference type="Google" id="ProtNLM"/>
    </source>
</evidence>
<gene>
    <name evidence="2" type="ORF">BHD05_01855</name>
</gene>
<dbReference type="OrthoDB" id="5123379at2"/>
<reference evidence="2 3" key="1">
    <citation type="submission" date="2016-09" db="EMBL/GenBank/DDBJ databases">
        <title>Complete genome sequence of microbes from the polar regions.</title>
        <authorList>
            <person name="Liao L."/>
            <person name="Chen B."/>
        </authorList>
    </citation>
    <scope>NUCLEOTIDE SEQUENCE [LARGE SCALE GENOMIC DNA]</scope>
    <source>
        <strain evidence="2 3">ZS314</strain>
    </source>
</reference>
<name>A0A7L5AJU2_9MICO</name>
<evidence type="ECO:0000313" key="3">
    <source>
        <dbReference type="Proteomes" id="UP000464507"/>
    </source>
</evidence>
<evidence type="ECO:0000256" key="1">
    <source>
        <dbReference type="SAM" id="Phobius"/>
    </source>
</evidence>
<dbReference type="RefSeq" id="WP_161884916.1">
    <property type="nucleotide sequence ID" value="NZ_CP017146.1"/>
</dbReference>
<dbReference type="AlphaFoldDB" id="A0A7L5AJU2"/>
<keyword evidence="1" id="KW-0472">Membrane</keyword>
<evidence type="ECO:0000313" key="2">
    <source>
        <dbReference type="EMBL" id="QHO68559.1"/>
    </source>
</evidence>
<dbReference type="Proteomes" id="UP000464507">
    <property type="component" value="Chromosome"/>
</dbReference>
<sequence length="207" mass="22762">MGLSRKREKELKRLKHTATDLWEEQREVLDHASKVVREAGRQLGNVSREEVAPRIRSTVDDRIVPAVETGFLATKSAVDGTRYKIMHDVLPSVSGALASALATLEVSKDPRVREVVEQVQKTTKRVSKNAERAYADASKKASKAYKKVGKRVSFVPAPKKSMGPGGYILIALGLIAVAGVAYAAWQTLRADDELWVLDEADDTEPPK</sequence>
<keyword evidence="1" id="KW-0812">Transmembrane</keyword>
<dbReference type="EMBL" id="CP017146">
    <property type="protein sequence ID" value="QHO68559.1"/>
    <property type="molecule type" value="Genomic_DNA"/>
</dbReference>
<protein>
    <recommendedName>
        <fullName evidence="4">DNA helicase</fullName>
    </recommendedName>
</protein>
<keyword evidence="1" id="KW-1133">Transmembrane helix</keyword>
<dbReference type="KEGG" id="mant:BHD05_01855"/>
<organism evidence="2 3">
    <name type="scientific">Marisediminicola antarctica</name>
    <dbReference type="NCBI Taxonomy" id="674079"/>
    <lineage>
        <taxon>Bacteria</taxon>
        <taxon>Bacillati</taxon>
        <taxon>Actinomycetota</taxon>
        <taxon>Actinomycetes</taxon>
        <taxon>Micrococcales</taxon>
        <taxon>Microbacteriaceae</taxon>
        <taxon>Marisediminicola</taxon>
    </lineage>
</organism>
<accession>A0A7L5AJU2</accession>
<proteinExistence type="predicted"/>